<evidence type="ECO:0000313" key="13">
    <source>
        <dbReference type="Proteomes" id="UP000019489"/>
    </source>
</evidence>
<comment type="caution">
    <text evidence="12">The sequence shown here is derived from an EMBL/GenBank/DDBJ whole genome shotgun (WGS) entry which is preliminary data.</text>
</comment>
<comment type="similarity">
    <text evidence="3">In the N-terminal section; belongs to the NADH:flavin oxidoreductase/NADH oxidase family.</text>
</comment>
<comment type="cofactor">
    <cofactor evidence="1">
        <name>FMN</name>
        <dbReference type="ChEBI" id="CHEBI:58210"/>
    </cofactor>
</comment>
<dbReference type="GO" id="GO:0046872">
    <property type="term" value="F:metal ion binding"/>
    <property type="evidence" value="ECO:0007669"/>
    <property type="project" value="UniProtKB-KW"/>
</dbReference>
<dbReference type="PANTHER" id="PTHR42917">
    <property type="entry name" value="2,4-DIENOYL-COA REDUCTASE"/>
    <property type="match status" value="1"/>
</dbReference>
<evidence type="ECO:0000256" key="2">
    <source>
        <dbReference type="ARBA" id="ARBA00001966"/>
    </source>
</evidence>
<dbReference type="SUPFAM" id="SSF51395">
    <property type="entry name" value="FMN-linked oxidoreductases"/>
    <property type="match status" value="1"/>
</dbReference>
<organism evidence="12 13">
    <name type="scientific">Intrasporangium oryzae NRRL B-24470</name>
    <dbReference type="NCBI Taxonomy" id="1386089"/>
    <lineage>
        <taxon>Bacteria</taxon>
        <taxon>Bacillati</taxon>
        <taxon>Actinomycetota</taxon>
        <taxon>Actinomycetes</taxon>
        <taxon>Micrococcales</taxon>
        <taxon>Intrasporangiaceae</taxon>
        <taxon>Intrasporangium</taxon>
    </lineage>
</organism>
<evidence type="ECO:0000256" key="7">
    <source>
        <dbReference type="ARBA" id="ARBA00023002"/>
    </source>
</evidence>
<keyword evidence="9" id="KW-0411">Iron-sulfur</keyword>
<evidence type="ECO:0000259" key="11">
    <source>
        <dbReference type="Pfam" id="PF07992"/>
    </source>
</evidence>
<dbReference type="AlphaFoldDB" id="W9G833"/>
<dbReference type="InterPro" id="IPR001155">
    <property type="entry name" value="OxRdtase_FMN_N"/>
</dbReference>
<dbReference type="OrthoDB" id="3169239at2"/>
<dbReference type="EMBL" id="AWSA01000011">
    <property type="protein sequence ID" value="EWT02366.1"/>
    <property type="molecule type" value="Genomic_DNA"/>
</dbReference>
<dbReference type="PRINTS" id="PR00419">
    <property type="entry name" value="ADXRDTASE"/>
</dbReference>
<gene>
    <name evidence="12" type="ORF">N865_06215</name>
</gene>
<evidence type="ECO:0000256" key="8">
    <source>
        <dbReference type="ARBA" id="ARBA00023004"/>
    </source>
</evidence>
<proteinExistence type="inferred from homology"/>
<evidence type="ECO:0000256" key="5">
    <source>
        <dbReference type="ARBA" id="ARBA00022643"/>
    </source>
</evidence>
<dbReference type="GO" id="GO:0016491">
    <property type="term" value="F:oxidoreductase activity"/>
    <property type="evidence" value="ECO:0007669"/>
    <property type="project" value="UniProtKB-KW"/>
</dbReference>
<dbReference type="InterPro" id="IPR036188">
    <property type="entry name" value="FAD/NAD-bd_sf"/>
</dbReference>
<dbReference type="InterPro" id="IPR051793">
    <property type="entry name" value="NADH:flavin_oxidoreductase"/>
</dbReference>
<comment type="cofactor">
    <cofactor evidence="2">
        <name>[4Fe-4S] cluster</name>
        <dbReference type="ChEBI" id="CHEBI:49883"/>
    </cofactor>
</comment>
<dbReference type="GO" id="GO:0010181">
    <property type="term" value="F:FMN binding"/>
    <property type="evidence" value="ECO:0007669"/>
    <property type="project" value="InterPro"/>
</dbReference>
<dbReference type="PATRIC" id="fig|1386089.3.peg.1371"/>
<keyword evidence="8" id="KW-0408">Iron</keyword>
<name>W9G833_9MICO</name>
<reference evidence="12 13" key="1">
    <citation type="submission" date="2013-08" db="EMBL/GenBank/DDBJ databases">
        <title>Intrasporangium oryzae NRRL B-24470.</title>
        <authorList>
            <person name="Liu H."/>
            <person name="Wang G."/>
        </authorList>
    </citation>
    <scope>NUCLEOTIDE SEQUENCE [LARGE SCALE GENOMIC DNA]</scope>
    <source>
        <strain evidence="12 13">NRRL B-24470</strain>
    </source>
</reference>
<dbReference type="Proteomes" id="UP000019489">
    <property type="component" value="Unassembled WGS sequence"/>
</dbReference>
<dbReference type="eggNOG" id="COG0446">
    <property type="taxonomic scope" value="Bacteria"/>
</dbReference>
<dbReference type="FunFam" id="3.20.20.70:FF:000082">
    <property type="entry name" value="NADPH-dependent 2,4-dienoyl-CoA reductase"/>
    <property type="match status" value="1"/>
</dbReference>
<dbReference type="STRING" id="1386089.N865_06215"/>
<dbReference type="PANTHER" id="PTHR42917:SF2">
    <property type="entry name" value="2,4-DIENOYL-COA REDUCTASE [(2E)-ENOYL-COA-PRODUCING]"/>
    <property type="match status" value="1"/>
</dbReference>
<dbReference type="GO" id="GO:0051536">
    <property type="term" value="F:iron-sulfur cluster binding"/>
    <property type="evidence" value="ECO:0007669"/>
    <property type="project" value="UniProtKB-KW"/>
</dbReference>
<dbReference type="Gene3D" id="3.20.20.70">
    <property type="entry name" value="Aldolase class I"/>
    <property type="match status" value="1"/>
</dbReference>
<dbReference type="SUPFAM" id="SSF51971">
    <property type="entry name" value="Nucleotide-binding domain"/>
    <property type="match status" value="1"/>
</dbReference>
<evidence type="ECO:0000256" key="4">
    <source>
        <dbReference type="ARBA" id="ARBA00022630"/>
    </source>
</evidence>
<accession>W9G833</accession>
<feature type="domain" description="FAD/NAD(P)-binding" evidence="11">
    <location>
        <begin position="377"/>
        <end position="652"/>
    </location>
</feature>
<dbReference type="SUPFAM" id="SSF51905">
    <property type="entry name" value="FAD/NAD(P)-binding domain"/>
    <property type="match status" value="1"/>
</dbReference>
<dbReference type="InterPro" id="IPR013785">
    <property type="entry name" value="Aldolase_TIM"/>
</dbReference>
<keyword evidence="5" id="KW-0288">FMN</keyword>
<dbReference type="eggNOG" id="COG1902">
    <property type="taxonomic scope" value="Bacteria"/>
</dbReference>
<evidence type="ECO:0000256" key="1">
    <source>
        <dbReference type="ARBA" id="ARBA00001917"/>
    </source>
</evidence>
<keyword evidence="6" id="KW-0479">Metal-binding</keyword>
<dbReference type="Gene3D" id="3.40.50.720">
    <property type="entry name" value="NAD(P)-binding Rossmann-like Domain"/>
    <property type="match status" value="1"/>
</dbReference>
<evidence type="ECO:0000256" key="9">
    <source>
        <dbReference type="ARBA" id="ARBA00023014"/>
    </source>
</evidence>
<dbReference type="InterPro" id="IPR023753">
    <property type="entry name" value="FAD/NAD-binding_dom"/>
</dbReference>
<dbReference type="Pfam" id="PF00724">
    <property type="entry name" value="Oxidored_FMN"/>
    <property type="match status" value="1"/>
</dbReference>
<protein>
    <submittedName>
        <fullName evidence="12">2,4-dienoyl-CoA reductase</fullName>
    </submittedName>
</protein>
<evidence type="ECO:0000256" key="6">
    <source>
        <dbReference type="ARBA" id="ARBA00022723"/>
    </source>
</evidence>
<feature type="domain" description="NADH:flavin oxidoreductase/NADH oxidase N-terminal" evidence="10">
    <location>
        <begin position="7"/>
        <end position="332"/>
    </location>
</feature>
<dbReference type="RefSeq" id="WP_034803330.1">
    <property type="nucleotide sequence ID" value="NZ_AWSA01000011.1"/>
</dbReference>
<keyword evidence="7" id="KW-0560">Oxidoreductase</keyword>
<dbReference type="Gene3D" id="3.50.50.60">
    <property type="entry name" value="FAD/NAD(P)-binding domain"/>
    <property type="match status" value="1"/>
</dbReference>
<keyword evidence="13" id="KW-1185">Reference proteome</keyword>
<evidence type="ECO:0000313" key="12">
    <source>
        <dbReference type="EMBL" id="EWT02366.1"/>
    </source>
</evidence>
<sequence length="672" mass="71774">MTAYPHLLQPLDLGFTTLRNRVIMGSMHTGLEDRARDVDRLAAYFAERARGGVGLIVTGGYAPNIEGSLYPGGSVLMTRRQGRRHERITSAVHREGGRIALQILHAGRYAYHPLAVSASAIKAPISRFAPRALSAAGIRRQVAAYARCARLAKEAGYDGVEVMGSEGYLLNQFLAPRTNKRTDAYGGSAENRRRLPVEVVRAIRDAVGPDFIIIYRLSMLDLVPDGQTWEEIVALAKDVEAAGATIINTGIGWHEARVPTIVTSVPRGAFIDVTAMLRPEVSVPVVASNRITMPELAEDVIAAGKADLVSMARPFLADPDWVRKAAEDRSDEINTCIACNQACLDHTFAKKTASCLVNPRAAHETTLVLAPTRRSKSVAVVGAGPAGLATAVALTDRGHRVELFEASTDLGGQFAIAMRIPGKEDFAETVRYYRRRLELGGVKVHLGRRAAVDDLTGFDEVVVATGVEPRIPDIPGIDHPKVVTYAQLVREGVPAGRCVAVLGAGGIGVDVSEFLTHVESPLTVAQWMAEWGVGAPDSGRGALVEPHPAPSPREVHLLQRKATSIGKGLGKTTGWVHRAALKAKGVHLHTGVNYERIDDEGLHITHGEERTDPEVIAADTIVLCTGQESVNDLGPALAAAGVTVHVIGGADVAAELDAKRAIRQGTELAATI</sequence>
<dbReference type="CDD" id="cd02930">
    <property type="entry name" value="DCR_FMN"/>
    <property type="match status" value="1"/>
</dbReference>
<dbReference type="Pfam" id="PF07992">
    <property type="entry name" value="Pyr_redox_2"/>
    <property type="match status" value="1"/>
</dbReference>
<keyword evidence="4" id="KW-0285">Flavoprotein</keyword>
<evidence type="ECO:0000259" key="10">
    <source>
        <dbReference type="Pfam" id="PF00724"/>
    </source>
</evidence>
<evidence type="ECO:0000256" key="3">
    <source>
        <dbReference type="ARBA" id="ARBA00011048"/>
    </source>
</evidence>